<protein>
    <submittedName>
        <fullName evidence="1">Uncharacterized protein</fullName>
    </submittedName>
</protein>
<gene>
    <name evidence="1" type="ORF">HXO64_05430</name>
</gene>
<organism evidence="1 2">
    <name type="scientific">Rothia mucilaginosa</name>
    <dbReference type="NCBI Taxonomy" id="43675"/>
    <lineage>
        <taxon>Bacteria</taxon>
        <taxon>Bacillati</taxon>
        <taxon>Actinomycetota</taxon>
        <taxon>Actinomycetes</taxon>
        <taxon>Micrococcales</taxon>
        <taxon>Micrococcaceae</taxon>
        <taxon>Rothia</taxon>
    </lineage>
</organism>
<dbReference type="EMBL" id="JABZXR010000020">
    <property type="protein sequence ID" value="MBF1663981.1"/>
    <property type="molecule type" value="Genomic_DNA"/>
</dbReference>
<accession>A0A930PSD6</accession>
<evidence type="ECO:0000313" key="1">
    <source>
        <dbReference type="EMBL" id="MBF1663981.1"/>
    </source>
</evidence>
<dbReference type="Proteomes" id="UP000756427">
    <property type="component" value="Unassembled WGS sequence"/>
</dbReference>
<sequence>MQEHQEHEGFPFTVEVLQLTRDGEIVGKCFRITCGTCKQRNTKAVESLNSLVLQDAFEELCEEAKLHASSHDDTNYAE</sequence>
<dbReference type="AlphaFoldDB" id="A0A930PSD6"/>
<proteinExistence type="predicted"/>
<evidence type="ECO:0000313" key="2">
    <source>
        <dbReference type="Proteomes" id="UP000756427"/>
    </source>
</evidence>
<reference evidence="1" key="1">
    <citation type="submission" date="2020-04" db="EMBL/GenBank/DDBJ databases">
        <title>Deep metagenomics examines the oral microbiome during advanced dental caries in children, revealing novel taxa and co-occurrences with host molecules.</title>
        <authorList>
            <person name="Baker J.L."/>
            <person name="Morton J.T."/>
            <person name="Dinis M."/>
            <person name="Alvarez R."/>
            <person name="Tran N.C."/>
            <person name="Knight R."/>
            <person name="Edlund A."/>
        </authorList>
    </citation>
    <scope>NUCLEOTIDE SEQUENCE</scope>
    <source>
        <strain evidence="1">JCVI_44_bin.2</strain>
    </source>
</reference>
<name>A0A930PSD6_9MICC</name>
<comment type="caution">
    <text evidence="1">The sequence shown here is derived from an EMBL/GenBank/DDBJ whole genome shotgun (WGS) entry which is preliminary data.</text>
</comment>
<dbReference type="RefSeq" id="WP_303975801.1">
    <property type="nucleotide sequence ID" value="NZ_JABZXR010000020.1"/>
</dbReference>